<protein>
    <submittedName>
        <fullName evidence="1">Uncharacterized protein</fullName>
    </submittedName>
</protein>
<reference evidence="1" key="2">
    <citation type="submission" date="2020-11" db="EMBL/GenBank/DDBJ databases">
        <authorList>
            <person name="McCartney M.A."/>
            <person name="Auch B."/>
            <person name="Kono T."/>
            <person name="Mallez S."/>
            <person name="Becker A."/>
            <person name="Gohl D.M."/>
            <person name="Silverstein K.A.T."/>
            <person name="Koren S."/>
            <person name="Bechman K.B."/>
            <person name="Herman A."/>
            <person name="Abrahante J.E."/>
            <person name="Garbe J."/>
        </authorList>
    </citation>
    <scope>NUCLEOTIDE SEQUENCE</scope>
    <source>
        <strain evidence="1">Duluth1</strain>
        <tissue evidence="1">Whole animal</tissue>
    </source>
</reference>
<dbReference type="Proteomes" id="UP000828390">
    <property type="component" value="Unassembled WGS sequence"/>
</dbReference>
<comment type="caution">
    <text evidence="1">The sequence shown here is derived from an EMBL/GenBank/DDBJ whole genome shotgun (WGS) entry which is preliminary data.</text>
</comment>
<keyword evidence="2" id="KW-1185">Reference proteome</keyword>
<dbReference type="EMBL" id="JAIWYP010000003">
    <property type="protein sequence ID" value="KAH3854195.1"/>
    <property type="molecule type" value="Genomic_DNA"/>
</dbReference>
<evidence type="ECO:0000313" key="2">
    <source>
        <dbReference type="Proteomes" id="UP000828390"/>
    </source>
</evidence>
<reference evidence="1" key="1">
    <citation type="journal article" date="2019" name="bioRxiv">
        <title>The Genome of the Zebra Mussel, Dreissena polymorpha: A Resource for Invasive Species Research.</title>
        <authorList>
            <person name="McCartney M.A."/>
            <person name="Auch B."/>
            <person name="Kono T."/>
            <person name="Mallez S."/>
            <person name="Zhang Y."/>
            <person name="Obille A."/>
            <person name="Becker A."/>
            <person name="Abrahante J.E."/>
            <person name="Garbe J."/>
            <person name="Badalamenti J.P."/>
            <person name="Herman A."/>
            <person name="Mangelson H."/>
            <person name="Liachko I."/>
            <person name="Sullivan S."/>
            <person name="Sone E.D."/>
            <person name="Koren S."/>
            <person name="Silverstein K.A.T."/>
            <person name="Beckman K.B."/>
            <person name="Gohl D.M."/>
        </authorList>
    </citation>
    <scope>NUCLEOTIDE SEQUENCE</scope>
    <source>
        <strain evidence="1">Duluth1</strain>
        <tissue evidence="1">Whole animal</tissue>
    </source>
</reference>
<dbReference type="AlphaFoldDB" id="A0A9D4L8Y3"/>
<accession>A0A9D4L8Y3</accession>
<name>A0A9D4L8Y3_DREPO</name>
<sequence>MFGSKSLITSDKPAGKLKARPGLCAEDASEYMTFLKRSLITYCIPHHQQTLSISAQCLYYKRRTWNIVQKQLFSPIPLADETMQTLCD</sequence>
<evidence type="ECO:0000313" key="1">
    <source>
        <dbReference type="EMBL" id="KAH3854195.1"/>
    </source>
</evidence>
<gene>
    <name evidence="1" type="ORF">DPMN_096734</name>
</gene>
<proteinExistence type="predicted"/>
<organism evidence="1 2">
    <name type="scientific">Dreissena polymorpha</name>
    <name type="common">Zebra mussel</name>
    <name type="synonym">Mytilus polymorpha</name>
    <dbReference type="NCBI Taxonomy" id="45954"/>
    <lineage>
        <taxon>Eukaryota</taxon>
        <taxon>Metazoa</taxon>
        <taxon>Spiralia</taxon>
        <taxon>Lophotrochozoa</taxon>
        <taxon>Mollusca</taxon>
        <taxon>Bivalvia</taxon>
        <taxon>Autobranchia</taxon>
        <taxon>Heteroconchia</taxon>
        <taxon>Euheterodonta</taxon>
        <taxon>Imparidentia</taxon>
        <taxon>Neoheterodontei</taxon>
        <taxon>Myida</taxon>
        <taxon>Dreissenoidea</taxon>
        <taxon>Dreissenidae</taxon>
        <taxon>Dreissena</taxon>
    </lineage>
</organism>